<dbReference type="Proteomes" id="UP000484988">
    <property type="component" value="Unassembled WGS sequence"/>
</dbReference>
<accession>A0A6A0AW63</accession>
<proteinExistence type="predicted"/>
<dbReference type="EMBL" id="BLLG01000006">
    <property type="protein sequence ID" value="GFH36603.1"/>
    <property type="molecule type" value="Genomic_DNA"/>
</dbReference>
<comment type="caution">
    <text evidence="2">The sequence shown here is derived from an EMBL/GenBank/DDBJ whole genome shotgun (WGS) entry which is preliminary data.</text>
</comment>
<evidence type="ECO:0000256" key="1">
    <source>
        <dbReference type="SAM" id="MobiDB-lite"/>
    </source>
</evidence>
<protein>
    <submittedName>
        <fullName evidence="2">Uncharacterized protein</fullName>
    </submittedName>
</protein>
<evidence type="ECO:0000313" key="2">
    <source>
        <dbReference type="EMBL" id="GFH36603.1"/>
    </source>
</evidence>
<keyword evidence="3" id="KW-1185">Reference proteome</keyword>
<gene>
    <name evidence="2" type="ORF">SCWH03_28340</name>
</gene>
<dbReference type="RefSeq" id="WP_173264440.1">
    <property type="nucleotide sequence ID" value="NZ_BLLG01000006.1"/>
</dbReference>
<feature type="region of interest" description="Disordered" evidence="1">
    <location>
        <begin position="122"/>
        <end position="146"/>
    </location>
</feature>
<dbReference type="AlphaFoldDB" id="A0A6A0AW63"/>
<sequence>MPEPTPAVPGETPLEIPLDAVRVLHAVLGDLLAGTAPAPGGVRDQIAAAVTAAAGVREVTPGYCGHCGRGDCSPTADQWLAERRRAEQAEAEATTTARVMGALHRSAEEAVTRVIELAERWASDPNRSDPYRELRAAIDPQEQHRA</sequence>
<reference evidence="2 3" key="1">
    <citation type="submission" date="2020-02" db="EMBL/GenBank/DDBJ databases">
        <title>Whole Genome Shotgun Sequence of Streptomyces sp. strain CWH03.</title>
        <authorList>
            <person name="Dohra H."/>
            <person name="Kodani S."/>
            <person name="Yamamura H."/>
        </authorList>
    </citation>
    <scope>NUCLEOTIDE SEQUENCE [LARGE SCALE GENOMIC DNA]</scope>
    <source>
        <strain evidence="2 3">CWH03</strain>
    </source>
</reference>
<organism evidence="2 3">
    <name type="scientific">Streptomyces pacificus</name>
    <dbReference type="NCBI Taxonomy" id="2705029"/>
    <lineage>
        <taxon>Bacteria</taxon>
        <taxon>Bacillati</taxon>
        <taxon>Actinomycetota</taxon>
        <taxon>Actinomycetes</taxon>
        <taxon>Kitasatosporales</taxon>
        <taxon>Streptomycetaceae</taxon>
        <taxon>Streptomyces</taxon>
    </lineage>
</organism>
<name>A0A6A0AW63_9ACTN</name>
<evidence type="ECO:0000313" key="3">
    <source>
        <dbReference type="Proteomes" id="UP000484988"/>
    </source>
</evidence>